<evidence type="ECO:0000313" key="2">
    <source>
        <dbReference type="EMBL" id="CBY01597.1"/>
    </source>
</evidence>
<protein>
    <submittedName>
        <fullName evidence="2">Predicted protein</fullName>
    </submittedName>
</protein>
<dbReference type="HOGENOM" id="CLU_1360624_0_0_1"/>
<dbReference type="Proteomes" id="UP000002668">
    <property type="component" value="Genome"/>
</dbReference>
<dbReference type="OrthoDB" id="1862401at2759"/>
<proteinExistence type="predicted"/>
<name>E5AEF8_LEPMJ</name>
<accession>E5AEF8</accession>
<dbReference type="VEuPathDB" id="FungiDB:LEMA_P003840.1"/>
<evidence type="ECO:0000256" key="1">
    <source>
        <dbReference type="SAM" id="SignalP"/>
    </source>
</evidence>
<dbReference type="InParanoid" id="E5AEF8"/>
<keyword evidence="3" id="KW-1185">Reference proteome</keyword>
<reference evidence="3" key="1">
    <citation type="journal article" date="2011" name="Nat. Commun.">
        <title>Effector diversification within compartments of the Leptosphaeria maculans genome affected by Repeat-Induced Point mutations.</title>
        <authorList>
            <person name="Rouxel T."/>
            <person name="Grandaubert J."/>
            <person name="Hane J.K."/>
            <person name="Hoede C."/>
            <person name="van de Wouw A.P."/>
            <person name="Couloux A."/>
            <person name="Dominguez V."/>
            <person name="Anthouard V."/>
            <person name="Bally P."/>
            <person name="Bourras S."/>
            <person name="Cozijnsen A.J."/>
            <person name="Ciuffetti L.M."/>
            <person name="Degrave A."/>
            <person name="Dilmaghani A."/>
            <person name="Duret L."/>
            <person name="Fudal I."/>
            <person name="Goodwin S.B."/>
            <person name="Gout L."/>
            <person name="Glaser N."/>
            <person name="Linglin J."/>
            <person name="Kema G.H.J."/>
            <person name="Lapalu N."/>
            <person name="Lawrence C.B."/>
            <person name="May K."/>
            <person name="Meyer M."/>
            <person name="Ollivier B."/>
            <person name="Poulain J."/>
            <person name="Schoch C.L."/>
            <person name="Simon A."/>
            <person name="Spatafora J.W."/>
            <person name="Stachowiak A."/>
            <person name="Turgeon B.G."/>
            <person name="Tyler B.M."/>
            <person name="Vincent D."/>
            <person name="Weissenbach J."/>
            <person name="Amselem J."/>
            <person name="Quesneville H."/>
            <person name="Oliver R.P."/>
            <person name="Wincker P."/>
            <person name="Balesdent M.-H."/>
            <person name="Howlett B.J."/>
        </authorList>
    </citation>
    <scope>NUCLEOTIDE SEQUENCE [LARGE SCALE GENOMIC DNA]</scope>
    <source>
        <strain evidence="3">JN3 / isolate v23.1.3 / race Av1-4-5-6-7-8</strain>
    </source>
</reference>
<feature type="chain" id="PRO_5003195263" evidence="1">
    <location>
        <begin position="19"/>
        <end position="201"/>
    </location>
</feature>
<sequence>MLRLGLAGLLRHFPYLVGVVEPVGTAGKCIHVTYPDSGPYRDHVDRIFNTSTNLIAHPEFDYETLQTRNFTDEAFLAKQFCPTSLTDHLGLDDSNHYATGSTSFIMDIPCLCWPRKLRLYESPEVHLTIWPEELGFTTIRHAPPVQAPALRVVPYTVVSGMIRTSLEIVCSAPKPATSFRLLLDLYFQLHHIWPPFALAIA</sequence>
<keyword evidence="1" id="KW-0732">Signal</keyword>
<feature type="signal peptide" evidence="1">
    <location>
        <begin position="1"/>
        <end position="18"/>
    </location>
</feature>
<evidence type="ECO:0000313" key="3">
    <source>
        <dbReference type="Proteomes" id="UP000002668"/>
    </source>
</evidence>
<dbReference type="EMBL" id="FP929139">
    <property type="protein sequence ID" value="CBY01597.1"/>
    <property type="molecule type" value="Genomic_DNA"/>
</dbReference>
<gene>
    <name evidence="2" type="ORF">LEMA_P003840.1</name>
</gene>
<dbReference type="AlphaFoldDB" id="E5AEF8"/>
<organism evidence="2 3">
    <name type="scientific">Leptosphaeria maculans (strain JN3 / isolate v23.1.3 / race Av1-4-5-6-7-8)</name>
    <name type="common">Blackleg fungus</name>
    <name type="synonym">Phoma lingam</name>
    <dbReference type="NCBI Taxonomy" id="985895"/>
    <lineage>
        <taxon>Eukaryota</taxon>
        <taxon>Fungi</taxon>
        <taxon>Dikarya</taxon>
        <taxon>Ascomycota</taxon>
        <taxon>Pezizomycotina</taxon>
        <taxon>Dothideomycetes</taxon>
        <taxon>Pleosporomycetidae</taxon>
        <taxon>Pleosporales</taxon>
        <taxon>Pleosporineae</taxon>
        <taxon>Leptosphaeriaceae</taxon>
        <taxon>Plenodomus</taxon>
        <taxon>Plenodomus lingam/Leptosphaeria maculans species complex</taxon>
    </lineage>
</organism>